<comment type="caution">
    <text evidence="6">The sequence shown here is derived from an EMBL/GenBank/DDBJ whole genome shotgun (WGS) entry which is preliminary data.</text>
</comment>
<dbReference type="InterPro" id="IPR002194">
    <property type="entry name" value="Chaperonin_TCP-1_CS"/>
</dbReference>
<comment type="similarity">
    <text evidence="1 5">Belongs to the TCP-1 chaperonin family.</text>
</comment>
<dbReference type="Gene3D" id="1.10.560.10">
    <property type="entry name" value="GroEL-like equatorial domain"/>
    <property type="match status" value="1"/>
</dbReference>
<protein>
    <submittedName>
        <fullName evidence="6">Putative T-complex protein 1 subunit eta</fullName>
    </submittedName>
</protein>
<evidence type="ECO:0000256" key="4">
    <source>
        <dbReference type="ARBA" id="ARBA00023186"/>
    </source>
</evidence>
<dbReference type="PROSITE" id="PS00995">
    <property type="entry name" value="TCP1_3"/>
    <property type="match status" value="1"/>
</dbReference>
<evidence type="ECO:0000256" key="2">
    <source>
        <dbReference type="ARBA" id="ARBA00022741"/>
    </source>
</evidence>
<dbReference type="Pfam" id="PF00118">
    <property type="entry name" value="Cpn60_TCP1"/>
    <property type="match status" value="1"/>
</dbReference>
<dbReference type="GO" id="GO:0016887">
    <property type="term" value="F:ATP hydrolysis activity"/>
    <property type="evidence" value="ECO:0007669"/>
    <property type="project" value="InterPro"/>
</dbReference>
<keyword evidence="2 5" id="KW-0547">Nucleotide-binding</keyword>
<evidence type="ECO:0000313" key="7">
    <source>
        <dbReference type="Proteomes" id="UP000324800"/>
    </source>
</evidence>
<reference evidence="6 7" key="1">
    <citation type="submission" date="2019-03" db="EMBL/GenBank/DDBJ databases">
        <title>Single cell metagenomics reveals metabolic interactions within the superorganism composed of flagellate Streblomastix strix and complex community of Bacteroidetes bacteria on its surface.</title>
        <authorList>
            <person name="Treitli S.C."/>
            <person name="Kolisko M."/>
            <person name="Husnik F."/>
            <person name="Keeling P."/>
            <person name="Hampl V."/>
        </authorList>
    </citation>
    <scope>NUCLEOTIDE SEQUENCE [LARGE SCALE GENOMIC DNA]</scope>
    <source>
        <strain evidence="6">ST1C</strain>
    </source>
</reference>
<evidence type="ECO:0000256" key="5">
    <source>
        <dbReference type="RuleBase" id="RU004187"/>
    </source>
</evidence>
<dbReference type="AlphaFoldDB" id="A0A5J4V740"/>
<dbReference type="InterPro" id="IPR002423">
    <property type="entry name" value="Cpn60/GroEL/TCP-1"/>
</dbReference>
<evidence type="ECO:0000256" key="1">
    <source>
        <dbReference type="ARBA" id="ARBA00008020"/>
    </source>
</evidence>
<feature type="non-terminal residue" evidence="6">
    <location>
        <position position="160"/>
    </location>
</feature>
<dbReference type="OrthoDB" id="1935484at2759"/>
<evidence type="ECO:0000313" key="6">
    <source>
        <dbReference type="EMBL" id="KAA6378636.1"/>
    </source>
</evidence>
<dbReference type="PRINTS" id="PR00304">
    <property type="entry name" value="TCOMPLEXTCP1"/>
</dbReference>
<keyword evidence="4 5" id="KW-0143">Chaperone</keyword>
<dbReference type="InterPro" id="IPR027413">
    <property type="entry name" value="GROEL-like_equatorial_sf"/>
</dbReference>
<dbReference type="GO" id="GO:0005524">
    <property type="term" value="F:ATP binding"/>
    <property type="evidence" value="ECO:0007669"/>
    <property type="project" value="UniProtKB-KW"/>
</dbReference>
<name>A0A5J4V740_9EUKA</name>
<sequence>MASSSSGLPFGVQPKILILREGTDQSQGIGQLIHNINVCNTLAGMIRTTLGPRGLDKLISYGDNRSTITNDGATIVRLLNPAEPIARTLADIALSQDAEIGDGTTSVILLASSFLNAAKPYIEERVAPQVIIRAFRTACQLAVDQINQLKYTVDGKPEKF</sequence>
<dbReference type="GO" id="GO:0140662">
    <property type="term" value="F:ATP-dependent protein folding chaperone"/>
    <property type="evidence" value="ECO:0007669"/>
    <property type="project" value="InterPro"/>
</dbReference>
<keyword evidence="3 5" id="KW-0067">ATP-binding</keyword>
<dbReference type="GO" id="GO:0051082">
    <property type="term" value="F:unfolded protein binding"/>
    <property type="evidence" value="ECO:0007669"/>
    <property type="project" value="InterPro"/>
</dbReference>
<dbReference type="SUPFAM" id="SSF48592">
    <property type="entry name" value="GroEL equatorial domain-like"/>
    <property type="match status" value="1"/>
</dbReference>
<organism evidence="6 7">
    <name type="scientific">Streblomastix strix</name>
    <dbReference type="NCBI Taxonomy" id="222440"/>
    <lineage>
        <taxon>Eukaryota</taxon>
        <taxon>Metamonada</taxon>
        <taxon>Preaxostyla</taxon>
        <taxon>Oxymonadida</taxon>
        <taxon>Streblomastigidae</taxon>
        <taxon>Streblomastix</taxon>
    </lineage>
</organism>
<evidence type="ECO:0000256" key="3">
    <source>
        <dbReference type="ARBA" id="ARBA00022840"/>
    </source>
</evidence>
<gene>
    <name evidence="6" type="ORF">EZS28_025836</name>
</gene>
<accession>A0A5J4V740</accession>
<dbReference type="Proteomes" id="UP000324800">
    <property type="component" value="Unassembled WGS sequence"/>
</dbReference>
<dbReference type="EMBL" id="SNRW01009016">
    <property type="protein sequence ID" value="KAA6378636.1"/>
    <property type="molecule type" value="Genomic_DNA"/>
</dbReference>
<dbReference type="PANTHER" id="PTHR11353">
    <property type="entry name" value="CHAPERONIN"/>
    <property type="match status" value="1"/>
</dbReference>
<dbReference type="PROSITE" id="PS00750">
    <property type="entry name" value="TCP1_1"/>
    <property type="match status" value="1"/>
</dbReference>
<proteinExistence type="inferred from homology"/>
<dbReference type="InterPro" id="IPR017998">
    <property type="entry name" value="Chaperone_TCP-1"/>
</dbReference>